<feature type="compositionally biased region" description="Acidic residues" evidence="8">
    <location>
        <begin position="89"/>
        <end position="104"/>
    </location>
</feature>
<feature type="compositionally biased region" description="Polar residues" evidence="8">
    <location>
        <begin position="125"/>
        <end position="135"/>
    </location>
</feature>
<dbReference type="SUPFAM" id="SSF52821">
    <property type="entry name" value="Rhodanese/Cell cycle control phosphatase"/>
    <property type="match status" value="1"/>
</dbReference>
<reference evidence="10 11" key="1">
    <citation type="submission" date="2021-04" db="EMBL/GenBank/DDBJ databases">
        <authorList>
            <person name="Bliznina A."/>
        </authorList>
    </citation>
    <scope>NUCLEOTIDE SEQUENCE [LARGE SCALE GENOMIC DNA]</scope>
</reference>
<dbReference type="InterPro" id="IPR001763">
    <property type="entry name" value="Rhodanese-like_dom"/>
</dbReference>
<evidence type="ECO:0000256" key="4">
    <source>
        <dbReference type="ARBA" id="ARBA00022776"/>
    </source>
</evidence>
<keyword evidence="11" id="KW-1185">Reference proteome</keyword>
<accession>A0ABN7SEB3</accession>
<comment type="similarity">
    <text evidence="1">Belongs to the MPI phosphatase family.</text>
</comment>
<dbReference type="InterPro" id="IPR000751">
    <property type="entry name" value="MPI_Phosphatase"/>
</dbReference>
<keyword evidence="6" id="KW-0904">Protein phosphatase</keyword>
<keyword evidence="7" id="KW-0131">Cell cycle</keyword>
<sequence>MRLRSVGFRERVSDSPVRDARKESFLKSDDSFNLTMESEPGSPSFLRSNSFVQRCDSIPCSPLIASQMFKTSISSTPFRLKESIQALEESEGDSDVFDNKEDDQENHNFDGLANGQMHTKRKRMSTTGYSQSVSSPREPLKKKHRQGFHAPVIDTSKDFLNFATDEEGNLIGNFKAKCLLDIVTGPRGSFKYIEPIVLRDLLVNGHPNVERIEIIDARYPYEFNGGHIKNAHNITSQGQSDNGQAESQLAQFFDEKLTKFDEKRRRIMVFHCEFSSERGPRMYNIFRAMDRKKNAYPELDWPEIYLLKDGYKRYWEEMQSDPNAHLLFSSVSYTPMLADKNELQQIRRLRRKAKTAPSFVPSSKKSEKL</sequence>
<dbReference type="PANTHER" id="PTHR10828">
    <property type="entry name" value="M-PHASE INDUCER PHOSPHATASE DUAL SPECIFICITY PHOSPHATASE CDC25"/>
    <property type="match status" value="1"/>
</dbReference>
<keyword evidence="4" id="KW-0498">Mitosis</keyword>
<keyword evidence="3" id="KW-0132">Cell division</keyword>
<dbReference type="SMART" id="SM00450">
    <property type="entry name" value="RHOD"/>
    <property type="match status" value="1"/>
</dbReference>
<evidence type="ECO:0000256" key="3">
    <source>
        <dbReference type="ARBA" id="ARBA00022618"/>
    </source>
</evidence>
<keyword evidence="5" id="KW-0378">Hydrolase</keyword>
<name>A0ABN7SEB3_OIKDI</name>
<protein>
    <recommendedName>
        <fullName evidence="2">protein-tyrosine-phosphatase</fullName>
        <ecNumber evidence="2">3.1.3.48</ecNumber>
    </recommendedName>
</protein>
<gene>
    <name evidence="10" type="ORF">OKIOD_LOCUS6156</name>
</gene>
<dbReference type="InterPro" id="IPR036873">
    <property type="entry name" value="Rhodanese-like_dom_sf"/>
</dbReference>
<feature type="domain" description="Rhodanese" evidence="9">
    <location>
        <begin position="208"/>
        <end position="320"/>
    </location>
</feature>
<dbReference type="EC" id="3.1.3.48" evidence="2"/>
<organism evidence="10 11">
    <name type="scientific">Oikopleura dioica</name>
    <name type="common">Tunicate</name>
    <dbReference type="NCBI Taxonomy" id="34765"/>
    <lineage>
        <taxon>Eukaryota</taxon>
        <taxon>Metazoa</taxon>
        <taxon>Chordata</taxon>
        <taxon>Tunicata</taxon>
        <taxon>Appendicularia</taxon>
        <taxon>Copelata</taxon>
        <taxon>Oikopleuridae</taxon>
        <taxon>Oikopleura</taxon>
    </lineage>
</organism>
<evidence type="ECO:0000256" key="5">
    <source>
        <dbReference type="ARBA" id="ARBA00022801"/>
    </source>
</evidence>
<dbReference type="Pfam" id="PF00581">
    <property type="entry name" value="Rhodanese"/>
    <property type="match status" value="1"/>
</dbReference>
<dbReference type="PRINTS" id="PR00716">
    <property type="entry name" value="MPIPHPHTASE"/>
</dbReference>
<dbReference type="EMBL" id="OU015569">
    <property type="protein sequence ID" value="CAG5096396.1"/>
    <property type="molecule type" value="Genomic_DNA"/>
</dbReference>
<feature type="region of interest" description="Disordered" evidence="8">
    <location>
        <begin position="1"/>
        <end position="20"/>
    </location>
</feature>
<evidence type="ECO:0000259" key="9">
    <source>
        <dbReference type="PROSITE" id="PS50206"/>
    </source>
</evidence>
<evidence type="ECO:0000256" key="8">
    <source>
        <dbReference type="SAM" id="MobiDB-lite"/>
    </source>
</evidence>
<dbReference type="Gene3D" id="3.40.250.10">
    <property type="entry name" value="Rhodanese-like domain"/>
    <property type="match status" value="1"/>
</dbReference>
<dbReference type="PROSITE" id="PS50206">
    <property type="entry name" value="RHODANESE_3"/>
    <property type="match status" value="1"/>
</dbReference>
<feature type="region of interest" description="Disordered" evidence="8">
    <location>
        <begin position="89"/>
        <end position="146"/>
    </location>
</feature>
<feature type="compositionally biased region" description="Basic and acidic residues" evidence="8">
    <location>
        <begin position="7"/>
        <end position="20"/>
    </location>
</feature>
<dbReference type="Proteomes" id="UP001158576">
    <property type="component" value="Chromosome XSR"/>
</dbReference>
<evidence type="ECO:0000256" key="1">
    <source>
        <dbReference type="ARBA" id="ARBA00011065"/>
    </source>
</evidence>
<evidence type="ECO:0000313" key="11">
    <source>
        <dbReference type="Proteomes" id="UP001158576"/>
    </source>
</evidence>
<evidence type="ECO:0000256" key="2">
    <source>
        <dbReference type="ARBA" id="ARBA00013064"/>
    </source>
</evidence>
<proteinExistence type="inferred from homology"/>
<dbReference type="PANTHER" id="PTHR10828:SF17">
    <property type="entry name" value="PROTEIN-TYROSINE-PHOSPHATASE"/>
    <property type="match status" value="1"/>
</dbReference>
<evidence type="ECO:0000313" key="10">
    <source>
        <dbReference type="EMBL" id="CAG5096396.1"/>
    </source>
</evidence>
<evidence type="ECO:0000256" key="7">
    <source>
        <dbReference type="ARBA" id="ARBA00023306"/>
    </source>
</evidence>
<evidence type="ECO:0000256" key="6">
    <source>
        <dbReference type="ARBA" id="ARBA00022912"/>
    </source>
</evidence>